<accession>A0A547Q8T2</accession>
<dbReference type="RefSeq" id="WP_142833361.1">
    <property type="nucleotide sequence ID" value="NZ_VFSV01000004.1"/>
</dbReference>
<dbReference type="EC" id="2.1.1.170" evidence="6"/>
<comment type="caution">
    <text evidence="7">The sequence shown here is derived from an EMBL/GenBank/DDBJ whole genome shotgun (WGS) entry which is preliminary data.</text>
</comment>
<evidence type="ECO:0000313" key="8">
    <source>
        <dbReference type="Proteomes" id="UP000318590"/>
    </source>
</evidence>
<dbReference type="NCBIfam" id="TIGR00138">
    <property type="entry name" value="rsmG_gidB"/>
    <property type="match status" value="1"/>
</dbReference>
<feature type="binding site" evidence="6">
    <location>
        <position position="127"/>
    </location>
    <ligand>
        <name>S-adenosyl-L-methionine</name>
        <dbReference type="ChEBI" id="CHEBI:59789"/>
    </ligand>
</feature>
<keyword evidence="4 6" id="KW-0808">Transferase</keyword>
<dbReference type="Gene3D" id="3.40.50.150">
    <property type="entry name" value="Vaccinia Virus protein VP39"/>
    <property type="match status" value="1"/>
</dbReference>
<dbReference type="Proteomes" id="UP000318590">
    <property type="component" value="Unassembled WGS sequence"/>
</dbReference>
<keyword evidence="3 6" id="KW-0489">Methyltransferase</keyword>
<proteinExistence type="inferred from homology"/>
<dbReference type="SUPFAM" id="SSF53335">
    <property type="entry name" value="S-adenosyl-L-methionine-dependent methyltransferases"/>
    <property type="match status" value="1"/>
</dbReference>
<feature type="binding site" evidence="6">
    <location>
        <begin position="113"/>
        <end position="114"/>
    </location>
    <ligand>
        <name>S-adenosyl-L-methionine</name>
        <dbReference type="ChEBI" id="CHEBI:59789"/>
    </ligand>
</feature>
<dbReference type="Pfam" id="PF02527">
    <property type="entry name" value="GidB"/>
    <property type="match status" value="1"/>
</dbReference>
<dbReference type="OrthoDB" id="9808773at2"/>
<sequence length="197" mass="21973">MTHVSRETQERLEEFADLVRQWNPRINLVARSTLADLWARHVEDSLQVSLIPAEDVSAWCDIGSGGGFPGVVVAIARPEISVTLIESDLRKATFLRHACRTLSLNARVLSDRIENVEPQAAPVVSARALAPLTDLLGLASRHGMATTRYLFPKGVRHEEEIRIARKDWSFHIDLIPSAIEKGSVILDLQRVQRVSAR</sequence>
<name>A0A547Q8T2_9RHOB</name>
<comment type="caution">
    <text evidence="6">Lacks conserved residue(s) required for the propagation of feature annotation.</text>
</comment>
<dbReference type="AlphaFoldDB" id="A0A547Q8T2"/>
<reference evidence="7 8" key="1">
    <citation type="submission" date="2019-06" db="EMBL/GenBank/DDBJ databases">
        <title>Paenimaribius caenipelagi gen. nov., sp. nov., isolated from a tidal flat.</title>
        <authorList>
            <person name="Yoon J.-H."/>
        </authorList>
    </citation>
    <scope>NUCLEOTIDE SEQUENCE [LARGE SCALE GENOMIC DNA]</scope>
    <source>
        <strain evidence="7 8">JBTF-M29</strain>
    </source>
</reference>
<dbReference type="InterPro" id="IPR003682">
    <property type="entry name" value="rRNA_ssu_MeTfrase_G"/>
</dbReference>
<dbReference type="GO" id="GO:0070043">
    <property type="term" value="F:rRNA (guanine-N7-)-methyltransferase activity"/>
    <property type="evidence" value="ECO:0007669"/>
    <property type="project" value="UniProtKB-UniRule"/>
</dbReference>
<evidence type="ECO:0000256" key="3">
    <source>
        <dbReference type="ARBA" id="ARBA00022603"/>
    </source>
</evidence>
<gene>
    <name evidence="6 7" type="primary">rsmG</name>
    <name evidence="7" type="ORF">FEV53_03100</name>
</gene>
<dbReference type="PANTHER" id="PTHR31760">
    <property type="entry name" value="S-ADENOSYL-L-METHIONINE-DEPENDENT METHYLTRANSFERASES SUPERFAMILY PROTEIN"/>
    <property type="match status" value="1"/>
</dbReference>
<keyword evidence="1 6" id="KW-0963">Cytoplasm</keyword>
<dbReference type="EMBL" id="VFSV01000004">
    <property type="protein sequence ID" value="TRD22782.1"/>
    <property type="molecule type" value="Genomic_DNA"/>
</dbReference>
<comment type="function">
    <text evidence="6">Specifically methylates the N7 position of guanine in position 527 of 16S rRNA.</text>
</comment>
<keyword evidence="8" id="KW-1185">Reference proteome</keyword>
<dbReference type="PANTHER" id="PTHR31760:SF0">
    <property type="entry name" value="S-ADENOSYL-L-METHIONINE-DEPENDENT METHYLTRANSFERASES SUPERFAMILY PROTEIN"/>
    <property type="match status" value="1"/>
</dbReference>
<evidence type="ECO:0000256" key="1">
    <source>
        <dbReference type="ARBA" id="ARBA00022490"/>
    </source>
</evidence>
<evidence type="ECO:0000256" key="2">
    <source>
        <dbReference type="ARBA" id="ARBA00022552"/>
    </source>
</evidence>
<comment type="catalytic activity">
    <reaction evidence="6">
        <text>guanosine(527) in 16S rRNA + S-adenosyl-L-methionine = N(7)-methylguanosine(527) in 16S rRNA + S-adenosyl-L-homocysteine</text>
        <dbReference type="Rhea" id="RHEA:42732"/>
        <dbReference type="Rhea" id="RHEA-COMP:10209"/>
        <dbReference type="Rhea" id="RHEA-COMP:10210"/>
        <dbReference type="ChEBI" id="CHEBI:57856"/>
        <dbReference type="ChEBI" id="CHEBI:59789"/>
        <dbReference type="ChEBI" id="CHEBI:74269"/>
        <dbReference type="ChEBI" id="CHEBI:74480"/>
        <dbReference type="EC" id="2.1.1.170"/>
    </reaction>
</comment>
<evidence type="ECO:0000256" key="5">
    <source>
        <dbReference type="ARBA" id="ARBA00022691"/>
    </source>
</evidence>
<dbReference type="InterPro" id="IPR029063">
    <property type="entry name" value="SAM-dependent_MTases_sf"/>
</dbReference>
<evidence type="ECO:0000313" key="7">
    <source>
        <dbReference type="EMBL" id="TRD22782.1"/>
    </source>
</evidence>
<organism evidence="7 8">
    <name type="scientific">Palleronia caenipelagi</name>
    <dbReference type="NCBI Taxonomy" id="2489174"/>
    <lineage>
        <taxon>Bacteria</taxon>
        <taxon>Pseudomonadati</taxon>
        <taxon>Pseudomonadota</taxon>
        <taxon>Alphaproteobacteria</taxon>
        <taxon>Rhodobacterales</taxon>
        <taxon>Roseobacteraceae</taxon>
        <taxon>Palleronia</taxon>
    </lineage>
</organism>
<dbReference type="HAMAP" id="MF_00074">
    <property type="entry name" value="16SrRNA_methyltr_G"/>
    <property type="match status" value="1"/>
</dbReference>
<comment type="similarity">
    <text evidence="6">Belongs to the methyltransferase superfamily. RNA methyltransferase RsmG family.</text>
</comment>
<keyword evidence="2 6" id="KW-0698">rRNA processing</keyword>
<keyword evidence="5 6" id="KW-0949">S-adenosyl-L-methionine</keyword>
<feature type="binding site" evidence="6">
    <location>
        <position position="63"/>
    </location>
    <ligand>
        <name>S-adenosyl-L-methionine</name>
        <dbReference type="ChEBI" id="CHEBI:59789"/>
    </ligand>
</feature>
<dbReference type="PIRSF" id="PIRSF003078">
    <property type="entry name" value="GidB"/>
    <property type="match status" value="1"/>
</dbReference>
<evidence type="ECO:0000256" key="4">
    <source>
        <dbReference type="ARBA" id="ARBA00022679"/>
    </source>
</evidence>
<evidence type="ECO:0000256" key="6">
    <source>
        <dbReference type="HAMAP-Rule" id="MF_00074"/>
    </source>
</evidence>
<feature type="binding site" evidence="6">
    <location>
        <position position="68"/>
    </location>
    <ligand>
        <name>S-adenosyl-L-methionine</name>
        <dbReference type="ChEBI" id="CHEBI:59789"/>
    </ligand>
</feature>
<comment type="subcellular location">
    <subcellularLocation>
        <location evidence="6">Cytoplasm</location>
    </subcellularLocation>
</comment>
<protein>
    <recommendedName>
        <fullName evidence="6">Ribosomal RNA small subunit methyltransferase G</fullName>
        <ecNumber evidence="6">2.1.1.170</ecNumber>
    </recommendedName>
    <alternativeName>
        <fullName evidence="6">16S rRNA 7-methylguanosine methyltransferase</fullName>
        <shortName evidence="6">16S rRNA m7G methyltransferase</shortName>
    </alternativeName>
</protein>
<dbReference type="GO" id="GO:0005829">
    <property type="term" value="C:cytosol"/>
    <property type="evidence" value="ECO:0007669"/>
    <property type="project" value="TreeGrafter"/>
</dbReference>